<feature type="domain" description="Polymerase nucleotidyl transferase" evidence="2">
    <location>
        <begin position="42"/>
        <end position="76"/>
    </location>
</feature>
<protein>
    <submittedName>
        <fullName evidence="3">Nucleotidyltransferase domain-containing protein</fullName>
    </submittedName>
</protein>
<accession>A0A7T3DH11</accession>
<evidence type="ECO:0000313" key="4">
    <source>
        <dbReference type="Proteomes" id="UP000595064"/>
    </source>
</evidence>
<dbReference type="CDD" id="cd05403">
    <property type="entry name" value="NT_KNTase_like"/>
    <property type="match status" value="1"/>
</dbReference>
<dbReference type="AlphaFoldDB" id="A0A7T3DH11"/>
<dbReference type="InterPro" id="IPR002934">
    <property type="entry name" value="Polymerase_NTP_transf_dom"/>
</dbReference>
<dbReference type="GO" id="GO:0016779">
    <property type="term" value="F:nucleotidyltransferase activity"/>
    <property type="evidence" value="ECO:0007669"/>
    <property type="project" value="InterPro"/>
</dbReference>
<evidence type="ECO:0000313" key="3">
    <source>
        <dbReference type="EMBL" id="QPS82965.1"/>
    </source>
</evidence>
<dbReference type="Pfam" id="PF01909">
    <property type="entry name" value="NTP_transf_2"/>
    <property type="match status" value="1"/>
</dbReference>
<keyword evidence="4" id="KW-1185">Reference proteome</keyword>
<dbReference type="Gene3D" id="3.30.460.10">
    <property type="entry name" value="Beta Polymerase, domain 2"/>
    <property type="match status" value="1"/>
</dbReference>
<gene>
    <name evidence="3" type="ORF">I6G47_07775</name>
</gene>
<evidence type="ECO:0000259" key="2">
    <source>
        <dbReference type="Pfam" id="PF01909"/>
    </source>
</evidence>
<proteinExistence type="predicted"/>
<feature type="coiled-coil region" evidence="1">
    <location>
        <begin position="157"/>
        <end position="184"/>
    </location>
</feature>
<keyword evidence="1" id="KW-0175">Coiled coil</keyword>
<sequence>MNNLGSAGTLEVFVRAPIQPEFVDLVADARAAIASALGEALDSLYLYGSVARGCARAGFSDLDLTVVLVRCLSGQESARLEQLRQDLQLRHTEVVKIDFDLGTRQEVLDPAHLYSWGYWLKHECRCIHGEDLAQQFEAFEPSRAIAQAVNGDYVQVLNDYLQRIAGTRDDMEALRLQREAARKLIRATNVLRPCSGGFWPRTLEEFAGCFSERHPELAESIDFFLIQARAPCMPKTLFSARLSSFLEWLHRQQQLLASELDPSVP</sequence>
<organism evidence="3 4">
    <name type="scientific">Delftia lacustris</name>
    <dbReference type="NCBI Taxonomy" id="558537"/>
    <lineage>
        <taxon>Bacteria</taxon>
        <taxon>Pseudomonadati</taxon>
        <taxon>Pseudomonadota</taxon>
        <taxon>Betaproteobacteria</taxon>
        <taxon>Burkholderiales</taxon>
        <taxon>Comamonadaceae</taxon>
        <taxon>Delftia</taxon>
    </lineage>
</organism>
<dbReference type="InterPro" id="IPR043519">
    <property type="entry name" value="NT_sf"/>
</dbReference>
<evidence type="ECO:0000256" key="1">
    <source>
        <dbReference type="SAM" id="Coils"/>
    </source>
</evidence>
<dbReference type="SUPFAM" id="SSF81301">
    <property type="entry name" value="Nucleotidyltransferase"/>
    <property type="match status" value="1"/>
</dbReference>
<keyword evidence="3" id="KW-0808">Transferase</keyword>
<reference evidence="3 4" key="1">
    <citation type="submission" date="2020-12" db="EMBL/GenBank/DDBJ databases">
        <title>FDA dAtabase for Regulatory Grade micrObial Sequences (FDA-ARGOS): Supporting development and validation of Infectious Disease Dx tests.</title>
        <authorList>
            <person name="Sproer C."/>
            <person name="Gronow S."/>
            <person name="Severitt S."/>
            <person name="Schroder I."/>
            <person name="Tallon L."/>
            <person name="Sadzewicz L."/>
            <person name="Zhao X."/>
            <person name="Boylan J."/>
            <person name="Ott S."/>
            <person name="Bowen H."/>
            <person name="Vavikolanu K."/>
            <person name="Mehta A."/>
            <person name="Aluvathingal J."/>
            <person name="Nadendla S."/>
            <person name="Lowell S."/>
            <person name="Myers T."/>
            <person name="Yan Y."/>
            <person name="Sichtig H."/>
        </authorList>
    </citation>
    <scope>NUCLEOTIDE SEQUENCE [LARGE SCALE GENOMIC DNA]</scope>
    <source>
        <strain evidence="3 4">FDAARGOS_890</strain>
    </source>
</reference>
<dbReference type="EMBL" id="CP065748">
    <property type="protein sequence ID" value="QPS82965.1"/>
    <property type="molecule type" value="Genomic_DNA"/>
</dbReference>
<dbReference type="Proteomes" id="UP000595064">
    <property type="component" value="Chromosome"/>
</dbReference>
<dbReference type="KEGG" id="dla:I6G47_07775"/>
<name>A0A7T3DH11_9BURK</name>